<keyword evidence="2" id="KW-0998">Cell outer membrane</keyword>
<dbReference type="GO" id="GO:0008289">
    <property type="term" value="F:lipid binding"/>
    <property type="evidence" value="ECO:0007669"/>
    <property type="project" value="UniProtKB-UniRule"/>
</dbReference>
<dbReference type="SUPFAM" id="SSF50814">
    <property type="entry name" value="Lipocalins"/>
    <property type="match status" value="1"/>
</dbReference>
<protein>
    <recommendedName>
        <fullName evidence="2">Outer membrane lipoprotein Blc</fullName>
    </recommendedName>
</protein>
<keyword evidence="2" id="KW-0732">Signal</keyword>
<dbReference type="InterPro" id="IPR047202">
    <property type="entry name" value="Lipocalin_Blc-like_dom"/>
</dbReference>
<keyword evidence="3" id="KW-0564">Palmitate</keyword>
<dbReference type="CDD" id="cd19438">
    <property type="entry name" value="lipocalin_Blc-like"/>
    <property type="match status" value="1"/>
</dbReference>
<dbReference type="GO" id="GO:0009279">
    <property type="term" value="C:cell outer membrane"/>
    <property type="evidence" value="ECO:0007669"/>
    <property type="project" value="UniProtKB-SubCell"/>
</dbReference>
<feature type="signal peptide" evidence="2">
    <location>
        <begin position="1"/>
        <end position="20"/>
    </location>
</feature>
<feature type="lipid moiety-binding region" description="S-diacylglycerol cysteine" evidence="3">
    <location>
        <position position="22"/>
    </location>
</feature>
<evidence type="ECO:0000313" key="5">
    <source>
        <dbReference type="EMBL" id="ROO30492.1"/>
    </source>
</evidence>
<dbReference type="InterPro" id="IPR002446">
    <property type="entry name" value="Lipocalin_bac"/>
</dbReference>
<organism evidence="5 6">
    <name type="scientific">Salinisphaera orenii MK-B5</name>
    <dbReference type="NCBI Taxonomy" id="856730"/>
    <lineage>
        <taxon>Bacteria</taxon>
        <taxon>Pseudomonadati</taxon>
        <taxon>Pseudomonadota</taxon>
        <taxon>Gammaproteobacteria</taxon>
        <taxon>Salinisphaerales</taxon>
        <taxon>Salinisphaeraceae</taxon>
        <taxon>Salinisphaera</taxon>
    </lineage>
</organism>
<feature type="chain" id="PRO_5018825624" description="Outer membrane lipoprotein Blc" evidence="2">
    <location>
        <begin position="21"/>
        <end position="185"/>
    </location>
</feature>
<comment type="caution">
    <text evidence="5">The sequence shown here is derived from an EMBL/GenBank/DDBJ whole genome shotgun (WGS) entry which is preliminary data.</text>
</comment>
<comment type="similarity">
    <text evidence="1 2">Belongs to the calycin superfamily. Lipocalin family.</text>
</comment>
<keyword evidence="6" id="KW-1185">Reference proteome</keyword>
<sequence>MKYRFAPAVLALTLAAGLLGGCVSLPEGTTAVEPFALDRYLGRWYEIARLDHGFEEGLDCVTATYSPRDDGGVRVVNRGVDLSEEEASEAIGKAYFVAGEDTGRFKVSFFGPFYGGYNVLALDEDYTTAIVGGPNRDYLWILAREPTLPAAERSALVAQAGAMDFDTAELIYPRQGAACAPYRDE</sequence>
<evidence type="ECO:0000313" key="6">
    <source>
        <dbReference type="Proteomes" id="UP000283993"/>
    </source>
</evidence>
<dbReference type="InterPro" id="IPR012674">
    <property type="entry name" value="Calycin"/>
</dbReference>
<proteinExistence type="inferred from homology"/>
<reference evidence="5 6" key="1">
    <citation type="submission" date="2013-10" db="EMBL/GenBank/DDBJ databases">
        <title>Salinisphaera orenii MK-B5 Genome Sequencing.</title>
        <authorList>
            <person name="Lai Q."/>
            <person name="Li C."/>
            <person name="Shao Z."/>
        </authorList>
    </citation>
    <scope>NUCLEOTIDE SEQUENCE [LARGE SCALE GENOMIC DNA]</scope>
    <source>
        <strain evidence="5 6">MK-B5</strain>
    </source>
</reference>
<dbReference type="RefSeq" id="WP_123629873.1">
    <property type="nucleotide sequence ID" value="NZ_AYKH01000001.1"/>
</dbReference>
<comment type="subcellular location">
    <subcellularLocation>
        <location evidence="2">Cell outer membrane</location>
    </subcellularLocation>
</comment>
<evidence type="ECO:0000256" key="3">
    <source>
        <dbReference type="PIRSR" id="PIRSR036893-52"/>
    </source>
</evidence>
<keyword evidence="2" id="KW-0472">Membrane</keyword>
<comment type="subunit">
    <text evidence="2">Homodimer.</text>
</comment>
<dbReference type="InterPro" id="IPR000566">
    <property type="entry name" value="Lipocln_cytosolic_FA-bd_dom"/>
</dbReference>
<comment type="function">
    <text evidence="2">Involved in the storage or transport of lipids necessary for membrane maintenance under stressful conditions. Displays a binding preference for lysophospholipids.</text>
</comment>
<dbReference type="AlphaFoldDB" id="A0A423PY34"/>
<dbReference type="PANTHER" id="PTHR10612">
    <property type="entry name" value="APOLIPOPROTEIN D"/>
    <property type="match status" value="1"/>
</dbReference>
<dbReference type="Proteomes" id="UP000283993">
    <property type="component" value="Unassembled WGS sequence"/>
</dbReference>
<dbReference type="GO" id="GO:0006950">
    <property type="term" value="P:response to stress"/>
    <property type="evidence" value="ECO:0007669"/>
    <property type="project" value="UniProtKB-ARBA"/>
</dbReference>
<dbReference type="EMBL" id="AYKH01000001">
    <property type="protein sequence ID" value="ROO30492.1"/>
    <property type="molecule type" value="Genomic_DNA"/>
</dbReference>
<accession>A0A423PY34</accession>
<dbReference type="PRINTS" id="PR01171">
    <property type="entry name" value="BCTLIPOCALIN"/>
</dbReference>
<evidence type="ECO:0000256" key="2">
    <source>
        <dbReference type="PIRNR" id="PIRNR036893"/>
    </source>
</evidence>
<dbReference type="PANTHER" id="PTHR10612:SF34">
    <property type="entry name" value="APOLIPOPROTEIN D"/>
    <property type="match status" value="1"/>
</dbReference>
<feature type="domain" description="Lipocalin/cytosolic fatty-acid binding" evidence="4">
    <location>
        <begin position="37"/>
        <end position="174"/>
    </location>
</feature>
<evidence type="ECO:0000259" key="4">
    <source>
        <dbReference type="Pfam" id="PF08212"/>
    </source>
</evidence>
<gene>
    <name evidence="5" type="ORF">SAOR_01370</name>
</gene>
<dbReference type="Pfam" id="PF08212">
    <property type="entry name" value="Lipocalin_2"/>
    <property type="match status" value="1"/>
</dbReference>
<feature type="lipid moiety-binding region" description="N-palmitoyl cysteine" evidence="3">
    <location>
        <position position="22"/>
    </location>
</feature>
<name>A0A423PY34_9GAMM</name>
<keyword evidence="2 3" id="KW-0449">Lipoprotein</keyword>
<dbReference type="InterPro" id="IPR022271">
    <property type="entry name" value="Lipocalin_ApoD"/>
</dbReference>
<keyword evidence="2" id="KW-0446">Lipid-binding</keyword>
<evidence type="ECO:0000256" key="1">
    <source>
        <dbReference type="ARBA" id="ARBA00006889"/>
    </source>
</evidence>
<dbReference type="PROSITE" id="PS51257">
    <property type="entry name" value="PROKAR_LIPOPROTEIN"/>
    <property type="match status" value="1"/>
</dbReference>
<dbReference type="PIRSF" id="PIRSF036893">
    <property type="entry name" value="Lipocalin_ApoD"/>
    <property type="match status" value="1"/>
</dbReference>
<dbReference type="Gene3D" id="2.40.128.20">
    <property type="match status" value="1"/>
</dbReference>